<feature type="chain" id="PRO_5039605090" evidence="3">
    <location>
        <begin position="27"/>
        <end position="326"/>
    </location>
</feature>
<reference evidence="5 6" key="1">
    <citation type="submission" date="2019-08" db="EMBL/GenBank/DDBJ databases">
        <title>Arthrobacter sp. nov., isolated from plateau pika and Tibetan wild ass.</title>
        <authorList>
            <person name="Ge Y."/>
        </authorList>
    </citation>
    <scope>NUCLEOTIDE SEQUENCE [LARGE SCALE GENOMIC DNA]</scope>
    <source>
        <strain evidence="5 6">785</strain>
    </source>
</reference>
<evidence type="ECO:0000256" key="2">
    <source>
        <dbReference type="ARBA" id="ARBA00007639"/>
    </source>
</evidence>
<comment type="similarity">
    <text evidence="2">Belongs to the bacterial solute-binding protein 2 family.</text>
</comment>
<evidence type="ECO:0000256" key="1">
    <source>
        <dbReference type="ARBA" id="ARBA00004196"/>
    </source>
</evidence>
<keyword evidence="6" id="KW-1185">Reference proteome</keyword>
<comment type="caution">
    <text evidence="5">The sequence shown here is derived from an EMBL/GenBank/DDBJ whole genome shotgun (WGS) entry which is preliminary data.</text>
</comment>
<protein>
    <submittedName>
        <fullName evidence="5">Substrate-binding domain-containing protein</fullName>
    </submittedName>
</protein>
<comment type="subcellular location">
    <subcellularLocation>
        <location evidence="1">Cell envelope</location>
    </subcellularLocation>
</comment>
<dbReference type="Gene3D" id="3.40.50.2300">
    <property type="match status" value="2"/>
</dbReference>
<dbReference type="PANTHER" id="PTHR30036">
    <property type="entry name" value="D-XYLOSE-BINDING PERIPLASMIC PROTEIN"/>
    <property type="match status" value="1"/>
</dbReference>
<dbReference type="AlphaFoldDB" id="A0A5N6MS64"/>
<organism evidence="5 6">
    <name type="scientific">Arthrobacter yangruifuii</name>
    <dbReference type="NCBI Taxonomy" id="2606616"/>
    <lineage>
        <taxon>Bacteria</taxon>
        <taxon>Bacillati</taxon>
        <taxon>Actinomycetota</taxon>
        <taxon>Actinomycetes</taxon>
        <taxon>Micrococcales</taxon>
        <taxon>Micrococcaceae</taxon>
        <taxon>Arthrobacter</taxon>
    </lineage>
</organism>
<dbReference type="Proteomes" id="UP000326852">
    <property type="component" value="Unassembled WGS sequence"/>
</dbReference>
<dbReference type="GO" id="GO:0030288">
    <property type="term" value="C:outer membrane-bounded periplasmic space"/>
    <property type="evidence" value="ECO:0007669"/>
    <property type="project" value="TreeGrafter"/>
</dbReference>
<dbReference type="RefSeq" id="WP_152271266.1">
    <property type="nucleotide sequence ID" value="NZ_VTFX01000001.1"/>
</dbReference>
<feature type="signal peptide" evidence="3">
    <location>
        <begin position="1"/>
        <end position="26"/>
    </location>
</feature>
<dbReference type="EMBL" id="VTFX01000001">
    <property type="protein sequence ID" value="KAD4060025.1"/>
    <property type="molecule type" value="Genomic_DNA"/>
</dbReference>
<dbReference type="PROSITE" id="PS51257">
    <property type="entry name" value="PROKAR_LIPOPROTEIN"/>
    <property type="match status" value="1"/>
</dbReference>
<keyword evidence="3" id="KW-0732">Signal</keyword>
<evidence type="ECO:0000313" key="6">
    <source>
        <dbReference type="Proteomes" id="UP000326852"/>
    </source>
</evidence>
<name>A0A5N6MS64_9MICC</name>
<accession>A0A5N6MS64</accession>
<feature type="domain" description="Periplasmic binding protein" evidence="4">
    <location>
        <begin position="49"/>
        <end position="302"/>
    </location>
</feature>
<evidence type="ECO:0000313" key="5">
    <source>
        <dbReference type="EMBL" id="KAD4060025.1"/>
    </source>
</evidence>
<dbReference type="Pfam" id="PF13407">
    <property type="entry name" value="Peripla_BP_4"/>
    <property type="match status" value="1"/>
</dbReference>
<sequence>MKNTRALTIAGTALAVGLLTLSGCSASEEAVADPAGSGGSAGTESKGEIAFFTPSSQIDVVAALADGVVEYFEGEGYTVSIQDANFDAVKQAQQIQQAIDTHSIVGAWIMPVAPETAAQSLAALQAAKIPAVVEGPPMSVNLEGPQPGIAFDEPDFLKYGTMIGDTAAKCAVDGEGREALFLMPPDAAGGTEQVIGAIEDSFAAGAPDVPIAATGEAADIASAQTTVSQLLIANPDANVIIAASDETALGAAGAFKAANKTPACIVAGGGGDAAVAALEAGDITSVVSWDYSSAVGEAGADLIRLISDPTSLGGIIETPVKATGGN</sequence>
<dbReference type="GO" id="GO:0030246">
    <property type="term" value="F:carbohydrate binding"/>
    <property type="evidence" value="ECO:0007669"/>
    <property type="project" value="TreeGrafter"/>
</dbReference>
<dbReference type="SUPFAM" id="SSF53822">
    <property type="entry name" value="Periplasmic binding protein-like I"/>
    <property type="match status" value="1"/>
</dbReference>
<gene>
    <name evidence="5" type="ORF">GD627_02835</name>
</gene>
<evidence type="ECO:0000259" key="4">
    <source>
        <dbReference type="Pfam" id="PF13407"/>
    </source>
</evidence>
<evidence type="ECO:0000256" key="3">
    <source>
        <dbReference type="SAM" id="SignalP"/>
    </source>
</evidence>
<dbReference type="PANTHER" id="PTHR30036:SF7">
    <property type="entry name" value="ABC TRANSPORTER PERIPLASMIC-BINDING PROTEIN YPHF"/>
    <property type="match status" value="1"/>
</dbReference>
<dbReference type="InterPro" id="IPR025997">
    <property type="entry name" value="SBP_2_dom"/>
</dbReference>
<proteinExistence type="inferred from homology"/>
<dbReference type="InterPro" id="IPR050555">
    <property type="entry name" value="Bact_Solute-Bind_Prot2"/>
</dbReference>
<dbReference type="InterPro" id="IPR028082">
    <property type="entry name" value="Peripla_BP_I"/>
</dbReference>